<protein>
    <submittedName>
        <fullName evidence="15">TonB-dependent receptor</fullName>
    </submittedName>
</protein>
<accession>A0A927C0X5</accession>
<evidence type="ECO:0000256" key="7">
    <source>
        <dbReference type="ARBA" id="ARBA00023136"/>
    </source>
</evidence>
<evidence type="ECO:0000256" key="4">
    <source>
        <dbReference type="ARBA" id="ARBA00022692"/>
    </source>
</evidence>
<evidence type="ECO:0000256" key="2">
    <source>
        <dbReference type="ARBA" id="ARBA00022448"/>
    </source>
</evidence>
<keyword evidence="2 9" id="KW-0813">Transport</keyword>
<evidence type="ECO:0000313" key="15">
    <source>
        <dbReference type="EMBL" id="MBD2857766.1"/>
    </source>
</evidence>
<evidence type="ECO:0000256" key="5">
    <source>
        <dbReference type="ARBA" id="ARBA00022729"/>
    </source>
</evidence>
<dbReference type="EMBL" id="JACXLD010000001">
    <property type="protein sequence ID" value="MBD2857766.1"/>
    <property type="molecule type" value="Genomic_DNA"/>
</dbReference>
<keyword evidence="5 12" id="KW-0732">Signal</keyword>
<evidence type="ECO:0000256" key="12">
    <source>
        <dbReference type="SAM" id="SignalP"/>
    </source>
</evidence>
<dbReference type="AlphaFoldDB" id="A0A927C0X5"/>
<evidence type="ECO:0000256" key="3">
    <source>
        <dbReference type="ARBA" id="ARBA00022452"/>
    </source>
</evidence>
<keyword evidence="16" id="KW-1185">Reference proteome</keyword>
<evidence type="ECO:0000259" key="13">
    <source>
        <dbReference type="Pfam" id="PF00593"/>
    </source>
</evidence>
<reference evidence="15" key="1">
    <citation type="submission" date="2020-09" db="EMBL/GenBank/DDBJ databases">
        <authorList>
            <person name="Yoon J.-W."/>
        </authorList>
    </citation>
    <scope>NUCLEOTIDE SEQUENCE</scope>
    <source>
        <strain evidence="15">KMU-158</strain>
    </source>
</reference>
<dbReference type="Gene3D" id="2.40.170.20">
    <property type="entry name" value="TonB-dependent receptor, beta-barrel domain"/>
    <property type="match status" value="1"/>
</dbReference>
<dbReference type="InterPro" id="IPR010104">
    <property type="entry name" value="TonB_rcpt_bac"/>
</dbReference>
<feature type="chain" id="PRO_5036997976" evidence="12">
    <location>
        <begin position="25"/>
        <end position="827"/>
    </location>
</feature>
<evidence type="ECO:0000256" key="11">
    <source>
        <dbReference type="RuleBase" id="RU003357"/>
    </source>
</evidence>
<comment type="subcellular location">
    <subcellularLocation>
        <location evidence="1 9">Cell outer membrane</location>
        <topology evidence="1 9">Multi-pass membrane protein</topology>
    </subcellularLocation>
</comment>
<evidence type="ECO:0000256" key="10">
    <source>
        <dbReference type="PROSITE-ProRule" id="PRU10144"/>
    </source>
</evidence>
<keyword evidence="8 9" id="KW-0998">Cell outer membrane</keyword>
<dbReference type="Gene3D" id="2.170.130.10">
    <property type="entry name" value="TonB-dependent receptor, plug domain"/>
    <property type="match status" value="1"/>
</dbReference>
<keyword evidence="15" id="KW-0675">Receptor</keyword>
<dbReference type="NCBIfam" id="TIGR01782">
    <property type="entry name" value="TonB-Xanth-Caul"/>
    <property type="match status" value="1"/>
</dbReference>
<feature type="short sequence motif" description="TonB C-terminal box" evidence="10">
    <location>
        <begin position="810"/>
        <end position="827"/>
    </location>
</feature>
<evidence type="ECO:0000313" key="16">
    <source>
        <dbReference type="Proteomes" id="UP000610558"/>
    </source>
</evidence>
<dbReference type="InterPro" id="IPR039426">
    <property type="entry name" value="TonB-dep_rcpt-like"/>
</dbReference>
<proteinExistence type="inferred from homology"/>
<dbReference type="InterPro" id="IPR037066">
    <property type="entry name" value="Plug_dom_sf"/>
</dbReference>
<evidence type="ECO:0000256" key="9">
    <source>
        <dbReference type="PROSITE-ProRule" id="PRU01360"/>
    </source>
</evidence>
<dbReference type="PANTHER" id="PTHR40980:SF3">
    <property type="entry name" value="TONB-DEPENDENT RECEPTOR-LIKE BETA-BARREL DOMAIN-CONTAINING PROTEIN"/>
    <property type="match status" value="1"/>
</dbReference>
<dbReference type="InterPro" id="IPR012910">
    <property type="entry name" value="Plug_dom"/>
</dbReference>
<keyword evidence="3 9" id="KW-1134">Transmembrane beta strand</keyword>
<comment type="caution">
    <text evidence="15">The sequence shown here is derived from an EMBL/GenBank/DDBJ whole genome shotgun (WGS) entry which is preliminary data.</text>
</comment>
<dbReference type="RefSeq" id="WP_190761985.1">
    <property type="nucleotide sequence ID" value="NZ_JACXLD010000001.1"/>
</dbReference>
<dbReference type="InterPro" id="IPR000531">
    <property type="entry name" value="Beta-barrel_TonB"/>
</dbReference>
<feature type="domain" description="TonB-dependent receptor plug" evidence="14">
    <location>
        <begin position="64"/>
        <end position="152"/>
    </location>
</feature>
<dbReference type="InterPro" id="IPR036942">
    <property type="entry name" value="Beta-barrel_TonB_sf"/>
</dbReference>
<keyword evidence="4 9" id="KW-0812">Transmembrane</keyword>
<dbReference type="Pfam" id="PF07715">
    <property type="entry name" value="Plug"/>
    <property type="match status" value="1"/>
</dbReference>
<name>A0A927C0X5_9GAMM</name>
<keyword evidence="7 9" id="KW-0472">Membrane</keyword>
<dbReference type="SUPFAM" id="SSF56935">
    <property type="entry name" value="Porins"/>
    <property type="match status" value="1"/>
</dbReference>
<evidence type="ECO:0000259" key="14">
    <source>
        <dbReference type="Pfam" id="PF07715"/>
    </source>
</evidence>
<dbReference type="GO" id="GO:0009279">
    <property type="term" value="C:cell outer membrane"/>
    <property type="evidence" value="ECO:0007669"/>
    <property type="project" value="UniProtKB-SubCell"/>
</dbReference>
<dbReference type="CDD" id="cd01347">
    <property type="entry name" value="ligand_gated_channel"/>
    <property type="match status" value="1"/>
</dbReference>
<feature type="signal peptide" evidence="12">
    <location>
        <begin position="1"/>
        <end position="24"/>
    </location>
</feature>
<dbReference type="Proteomes" id="UP000610558">
    <property type="component" value="Unassembled WGS sequence"/>
</dbReference>
<comment type="similarity">
    <text evidence="9 11">Belongs to the TonB-dependent receptor family.</text>
</comment>
<dbReference type="PROSITE" id="PS01156">
    <property type="entry name" value="TONB_DEPENDENT_REC_2"/>
    <property type="match status" value="1"/>
</dbReference>
<sequence>MNPFRFRPTLLCAAIALVSGASHAEENAAPLATQETKLEIVTVVGKPIKDSQQAAFEAKQFADNYVDIISADTIGRFPDQNLADSLGRLPGLAIERDQGQARYINLRGAPFRYTSIAFDGIDVPGAENGRVPRFDSFPSVITSRIEANKAILPSMPGESVAGFINIHTFSPFAQEGFSFSGDIGLGEQQMGDGDIDKFGLRGSWSNDNFGVVLFASENSREQITDNREYDLEHDANGDLVVNELDFRSYKITREDSAHGGTFEYRGEGPLQRAFFSTLYSEFVDKEERNQFVFAFDTPVSGTTASNQAASVNRMLEYGKYENSTFSNTLGADFQVAEWALQARYNTTETENNSLLPIPYSVGGSVVASYDMSDIEDPKLTLDRDLSTISYAQTLGLVYAQKLDIDADKFKLDADRNIELFGQDAVFKTGIQLDQRKADGFVATPAMGLFPGSINIDSYNTGEQWESNTTNTIGGTYYDNKGLRAAWDQAGLTTPQPSAANIVKLEEEILAAYAMTTTQFSWGNLVTGVRVEQTDYSSEGRDVNGNPVSVDDSFTNVLPSAHLNIDLRDDVKLRVSASSGLNRPTYDEWRAAASADITTKEVRGGNPTLEAEEAVGIDTALEWYFAPASIASVGAFYRQIDNVIYADTSTIDGGLYDPSAKGEQWTYIGKVNGKDGEMSGVELNFVGHAADLVPVLDGFGISANMTLLNSEFKGLDGTKYDLPGTSDMIYNVSVFYENFGLSTRLNYQYRDEWISPIESPDEVWGEQKRVDLTVSYELPFDLNGATMSIYFNANNLTDETDLRYAANGTVNQSESYGRRYLMGARISF</sequence>
<gene>
    <name evidence="15" type="ORF">IB286_02020</name>
</gene>
<evidence type="ECO:0000256" key="6">
    <source>
        <dbReference type="ARBA" id="ARBA00023077"/>
    </source>
</evidence>
<keyword evidence="6 11" id="KW-0798">TonB box</keyword>
<organism evidence="15 16">
    <name type="scientific">Spongiibacter pelagi</name>
    <dbReference type="NCBI Taxonomy" id="2760804"/>
    <lineage>
        <taxon>Bacteria</taxon>
        <taxon>Pseudomonadati</taxon>
        <taxon>Pseudomonadota</taxon>
        <taxon>Gammaproteobacteria</taxon>
        <taxon>Cellvibrionales</taxon>
        <taxon>Spongiibacteraceae</taxon>
        <taxon>Spongiibacter</taxon>
    </lineage>
</organism>
<feature type="domain" description="TonB-dependent receptor-like beta-barrel" evidence="13">
    <location>
        <begin position="445"/>
        <end position="795"/>
    </location>
</feature>
<dbReference type="InterPro" id="IPR010917">
    <property type="entry name" value="TonB_rcpt_CS"/>
</dbReference>
<dbReference type="PANTHER" id="PTHR40980">
    <property type="entry name" value="PLUG DOMAIN-CONTAINING PROTEIN"/>
    <property type="match status" value="1"/>
</dbReference>
<evidence type="ECO:0000256" key="1">
    <source>
        <dbReference type="ARBA" id="ARBA00004571"/>
    </source>
</evidence>
<evidence type="ECO:0000256" key="8">
    <source>
        <dbReference type="ARBA" id="ARBA00023237"/>
    </source>
</evidence>
<dbReference type="PROSITE" id="PS52016">
    <property type="entry name" value="TONB_DEPENDENT_REC_3"/>
    <property type="match status" value="1"/>
</dbReference>
<dbReference type="Pfam" id="PF00593">
    <property type="entry name" value="TonB_dep_Rec_b-barrel"/>
    <property type="match status" value="1"/>
</dbReference>